<organism evidence="1 2">
    <name type="scientific">Candidatus Beckwithbacteria bacterium CG1_02_47_37</name>
    <dbReference type="NCBI Taxonomy" id="1805034"/>
    <lineage>
        <taxon>Bacteria</taxon>
        <taxon>Candidatus Beckwithiibacteriota</taxon>
    </lineage>
</organism>
<dbReference type="AlphaFoldDB" id="A0A1J4RR62"/>
<proteinExistence type="predicted"/>
<gene>
    <name evidence="1" type="ORF">AUJ59_03235</name>
</gene>
<dbReference type="Proteomes" id="UP000183144">
    <property type="component" value="Unassembled WGS sequence"/>
</dbReference>
<comment type="caution">
    <text evidence="1">The sequence shown here is derived from an EMBL/GenBank/DDBJ whole genome shotgun (WGS) entry which is preliminary data.</text>
</comment>
<reference evidence="1 2" key="1">
    <citation type="journal article" date="2016" name="Environ. Microbiol.">
        <title>Genomic resolution of a cold subsurface aquifer community provides metabolic insights for novel microbes adapted to high CO concentrations.</title>
        <authorList>
            <person name="Probst A.J."/>
            <person name="Castelle C.J."/>
            <person name="Singh A."/>
            <person name="Brown C.T."/>
            <person name="Anantharaman K."/>
            <person name="Sharon I."/>
            <person name="Hug L.A."/>
            <person name="Burstein D."/>
            <person name="Emerson J.B."/>
            <person name="Thomas B.C."/>
            <person name="Banfield J.F."/>
        </authorList>
    </citation>
    <scope>NUCLEOTIDE SEQUENCE [LARGE SCALE GENOMIC DNA]</scope>
    <source>
        <strain evidence="1">CG1_02_47_37</strain>
    </source>
</reference>
<accession>A0A1J4RR62</accession>
<evidence type="ECO:0000313" key="2">
    <source>
        <dbReference type="Proteomes" id="UP000183144"/>
    </source>
</evidence>
<name>A0A1J4RR62_9BACT</name>
<evidence type="ECO:0000313" key="1">
    <source>
        <dbReference type="EMBL" id="OIN88804.1"/>
    </source>
</evidence>
<sequence length="172" mass="19353">MAILDIFRPPRPEAAPTAAFILVSNNRMAETQAKETKGLILDCRELLAQFNEATPFDSRVYLTISGQLLSGKNHQSHLQEKLAVLKQNGNDWLYPVRCLELLQDIRAALKIKRLTLALTYFDADTLSSSNPTSLSQNQELILAALNNLSGADRYIYLKNRQLAERFTCSNSR</sequence>
<dbReference type="EMBL" id="MNUI01000054">
    <property type="protein sequence ID" value="OIN88804.1"/>
    <property type="molecule type" value="Genomic_DNA"/>
</dbReference>
<dbReference type="STRING" id="1805034.AUJ59_03235"/>
<protein>
    <submittedName>
        <fullName evidence="1">Uncharacterized protein</fullName>
    </submittedName>
</protein>